<reference evidence="2" key="1">
    <citation type="journal article" date="2024" name="Proc. Natl. Acad. Sci. U.S.A.">
        <title>Extraordinary preservation of gene collinearity over three hundred million years revealed in homosporous lycophytes.</title>
        <authorList>
            <person name="Li C."/>
            <person name="Wickell D."/>
            <person name="Kuo L.Y."/>
            <person name="Chen X."/>
            <person name="Nie B."/>
            <person name="Liao X."/>
            <person name="Peng D."/>
            <person name="Ji J."/>
            <person name="Jenkins J."/>
            <person name="Williams M."/>
            <person name="Shu S."/>
            <person name="Plott C."/>
            <person name="Barry K."/>
            <person name="Rajasekar S."/>
            <person name="Grimwood J."/>
            <person name="Han X."/>
            <person name="Sun S."/>
            <person name="Hou Z."/>
            <person name="He W."/>
            <person name="Dai G."/>
            <person name="Sun C."/>
            <person name="Schmutz J."/>
            <person name="Leebens-Mack J.H."/>
            <person name="Li F.W."/>
            <person name="Wang L."/>
        </authorList>
    </citation>
    <scope>NUCLEOTIDE SEQUENCE [LARGE SCALE GENOMIC DNA]</scope>
    <source>
        <strain evidence="2">cv. PW_Plant_1</strain>
    </source>
</reference>
<keyword evidence="2" id="KW-1185">Reference proteome</keyword>
<accession>A0ACC2CHV4</accession>
<evidence type="ECO:0000313" key="2">
    <source>
        <dbReference type="Proteomes" id="UP001162992"/>
    </source>
</evidence>
<comment type="caution">
    <text evidence="1">The sequence shown here is derived from an EMBL/GenBank/DDBJ whole genome shotgun (WGS) entry which is preliminary data.</text>
</comment>
<dbReference type="EMBL" id="CM055101">
    <property type="protein sequence ID" value="KAJ7541591.1"/>
    <property type="molecule type" value="Genomic_DNA"/>
</dbReference>
<evidence type="ECO:0000313" key="1">
    <source>
        <dbReference type="EMBL" id="KAJ7541591.1"/>
    </source>
</evidence>
<proteinExistence type="predicted"/>
<name>A0ACC2CHV4_DIPCM</name>
<organism evidence="1 2">
    <name type="scientific">Diphasiastrum complanatum</name>
    <name type="common">Issler's clubmoss</name>
    <name type="synonym">Lycopodium complanatum</name>
    <dbReference type="NCBI Taxonomy" id="34168"/>
    <lineage>
        <taxon>Eukaryota</taxon>
        <taxon>Viridiplantae</taxon>
        <taxon>Streptophyta</taxon>
        <taxon>Embryophyta</taxon>
        <taxon>Tracheophyta</taxon>
        <taxon>Lycopodiopsida</taxon>
        <taxon>Lycopodiales</taxon>
        <taxon>Lycopodiaceae</taxon>
        <taxon>Lycopodioideae</taxon>
        <taxon>Diphasiastrum</taxon>
    </lineage>
</organism>
<protein>
    <submittedName>
        <fullName evidence="1">Uncharacterized protein</fullName>
    </submittedName>
</protein>
<gene>
    <name evidence="1" type="ORF">O6H91_10G066400</name>
</gene>
<sequence>MWWLNKDSLQGNDAQGKHKQRQQSNFLLRRIHKPETNPLSDLTSRNSIKTRRARQKRPERFPVPLLWLNRLSPEPPKKNASLADTKIASENGSEGEVLLIQDKRRILKAQFS</sequence>
<dbReference type="Proteomes" id="UP001162992">
    <property type="component" value="Chromosome 10"/>
</dbReference>